<dbReference type="KEGG" id="hhk:HH1059_06930"/>
<keyword evidence="8" id="KW-0283">Flagellar rotation</keyword>
<feature type="transmembrane region" description="Helical" evidence="13">
    <location>
        <begin position="171"/>
        <end position="191"/>
    </location>
</feature>
<evidence type="ECO:0000259" key="14">
    <source>
        <dbReference type="Pfam" id="PF01618"/>
    </source>
</evidence>
<organism evidence="16 17">
    <name type="scientific">Halorhodospira halochloris</name>
    <name type="common">Ectothiorhodospira halochloris</name>
    <dbReference type="NCBI Taxonomy" id="1052"/>
    <lineage>
        <taxon>Bacteria</taxon>
        <taxon>Pseudomonadati</taxon>
        <taxon>Pseudomonadota</taxon>
        <taxon>Gammaproteobacteria</taxon>
        <taxon>Chromatiales</taxon>
        <taxon>Ectothiorhodospiraceae</taxon>
        <taxon>Halorhodospira</taxon>
    </lineage>
</organism>
<sequence>MIVLIGAAIAFFSVIVGYAAHGGHLTILWQPYEFLIIFGAAIGGFLIANPMKIIRQVISTVPKIPGGAPYSREHYMDLLALLYEIFQRAQKDGLLSIEDDVDNPHESELFQSYPRILNDHVALEFLCDYLRLMVGGNMNPFEMENLMDVEIETHHKEAERPAAAVNKVADAMPGFGIVAALLGVVIALGSLDADVMTIGGLVASALIGTFTGIFAGYAFIGPVGQAMEHRVTEQTKFLETIKVTLLAVLNGYKPVVAVEFGRKAMFEAERPTFFELEEHVKMMAAKKQEG</sequence>
<proteinExistence type="inferred from homology"/>
<keyword evidence="6" id="KW-0997">Cell inner membrane</keyword>
<keyword evidence="9" id="KW-0375">Hydrogen ion transport</keyword>
<comment type="similarity">
    <text evidence="2">Belongs to the MotA family.</text>
</comment>
<evidence type="ECO:0000256" key="7">
    <source>
        <dbReference type="ARBA" id="ARBA00022692"/>
    </source>
</evidence>
<evidence type="ECO:0000256" key="13">
    <source>
        <dbReference type="SAM" id="Phobius"/>
    </source>
</evidence>
<evidence type="ECO:0000256" key="5">
    <source>
        <dbReference type="ARBA" id="ARBA00022500"/>
    </source>
</evidence>
<keyword evidence="3" id="KW-0813">Transport</keyword>
<reference evidence="16" key="1">
    <citation type="submission" date="2016-02" db="EMBL/GenBank/DDBJ databases">
        <title>Halorhodospira halochloris DSM-1059 complete genome, version 2.</title>
        <authorList>
            <person name="Tsukatani Y."/>
        </authorList>
    </citation>
    <scope>NUCLEOTIDE SEQUENCE</scope>
    <source>
        <strain evidence="16">DSM 1059</strain>
    </source>
</reference>
<dbReference type="Pfam" id="PF01618">
    <property type="entry name" value="MotA_ExbB"/>
    <property type="match status" value="1"/>
</dbReference>
<keyword evidence="16" id="KW-0969">Cilium</keyword>
<dbReference type="GO" id="GO:1902600">
    <property type="term" value="P:proton transmembrane transport"/>
    <property type="evidence" value="ECO:0007669"/>
    <property type="project" value="UniProtKB-KW"/>
</dbReference>
<evidence type="ECO:0000256" key="1">
    <source>
        <dbReference type="ARBA" id="ARBA00004429"/>
    </source>
</evidence>
<feature type="domain" description="MotA/TolQ/ExbB proton channel" evidence="14">
    <location>
        <begin position="135"/>
        <end position="239"/>
    </location>
</feature>
<dbReference type="PANTHER" id="PTHR30433:SF4">
    <property type="entry name" value="MOTILITY PROTEIN A"/>
    <property type="match status" value="1"/>
</dbReference>
<keyword evidence="16" id="KW-0966">Cell projection</keyword>
<dbReference type="InterPro" id="IPR002898">
    <property type="entry name" value="MotA_ExbB_proton_chnl"/>
</dbReference>
<dbReference type="RefSeq" id="WP_096408343.1">
    <property type="nucleotide sequence ID" value="NZ_AP017372.2"/>
</dbReference>
<keyword evidence="16" id="KW-0282">Flagellum</keyword>
<feature type="transmembrane region" description="Helical" evidence="13">
    <location>
        <begin position="197"/>
        <end position="220"/>
    </location>
</feature>
<evidence type="ECO:0000256" key="11">
    <source>
        <dbReference type="ARBA" id="ARBA00023065"/>
    </source>
</evidence>
<feature type="domain" description="Motility protein A N-terminal" evidence="15">
    <location>
        <begin position="4"/>
        <end position="93"/>
    </location>
</feature>
<dbReference type="GO" id="GO:0006935">
    <property type="term" value="P:chemotaxis"/>
    <property type="evidence" value="ECO:0007669"/>
    <property type="project" value="UniProtKB-KW"/>
</dbReference>
<feature type="transmembrane region" description="Helical" evidence="13">
    <location>
        <begin position="29"/>
        <end position="48"/>
    </location>
</feature>
<dbReference type="EMBL" id="AP017372">
    <property type="protein sequence ID" value="BAU57379.1"/>
    <property type="molecule type" value="Genomic_DNA"/>
</dbReference>
<dbReference type="PROSITE" id="PS01307">
    <property type="entry name" value="MOTA"/>
    <property type="match status" value="1"/>
</dbReference>
<keyword evidence="12 13" id="KW-0472">Membrane</keyword>
<evidence type="ECO:0000313" key="16">
    <source>
        <dbReference type="EMBL" id="BAU57379.1"/>
    </source>
</evidence>
<dbReference type="PANTHER" id="PTHR30433">
    <property type="entry name" value="CHEMOTAXIS PROTEIN MOTA"/>
    <property type="match status" value="1"/>
</dbReference>
<evidence type="ECO:0000256" key="12">
    <source>
        <dbReference type="ARBA" id="ARBA00023136"/>
    </source>
</evidence>
<evidence type="ECO:0000256" key="3">
    <source>
        <dbReference type="ARBA" id="ARBA00022448"/>
    </source>
</evidence>
<evidence type="ECO:0000256" key="2">
    <source>
        <dbReference type="ARBA" id="ARBA00008038"/>
    </source>
</evidence>
<accession>A0A0X8X8E7</accession>
<evidence type="ECO:0000313" key="17">
    <source>
        <dbReference type="Proteomes" id="UP000218890"/>
    </source>
</evidence>
<dbReference type="Pfam" id="PF20560">
    <property type="entry name" value="MotA_N"/>
    <property type="match status" value="1"/>
</dbReference>
<keyword evidence="11" id="KW-0406">Ion transport</keyword>
<comment type="subcellular location">
    <subcellularLocation>
        <location evidence="1">Cell inner membrane</location>
        <topology evidence="1">Multi-pass membrane protein</topology>
    </subcellularLocation>
</comment>
<gene>
    <name evidence="16" type="primary">motA</name>
    <name evidence="16" type="ORF">HH1059_06930</name>
</gene>
<dbReference type="InterPro" id="IPR022522">
    <property type="entry name" value="Flagellar_motor_stator_MotA"/>
</dbReference>
<dbReference type="GO" id="GO:0005886">
    <property type="term" value="C:plasma membrane"/>
    <property type="evidence" value="ECO:0007669"/>
    <property type="project" value="UniProtKB-SubCell"/>
</dbReference>
<keyword evidence="10 13" id="KW-1133">Transmembrane helix</keyword>
<dbReference type="GO" id="GO:0071978">
    <property type="term" value="P:bacterial-type flagellum-dependent swarming motility"/>
    <property type="evidence" value="ECO:0007669"/>
    <property type="project" value="InterPro"/>
</dbReference>
<evidence type="ECO:0000256" key="4">
    <source>
        <dbReference type="ARBA" id="ARBA00022475"/>
    </source>
</evidence>
<dbReference type="InterPro" id="IPR000540">
    <property type="entry name" value="Flag_MotA_CS"/>
</dbReference>
<dbReference type="OrthoDB" id="9782603at2"/>
<dbReference type="AlphaFoldDB" id="A0A0X8X8E7"/>
<dbReference type="InterPro" id="IPR047055">
    <property type="entry name" value="MotA-like"/>
</dbReference>
<evidence type="ECO:0000259" key="15">
    <source>
        <dbReference type="Pfam" id="PF20560"/>
    </source>
</evidence>
<dbReference type="NCBIfam" id="TIGR03818">
    <property type="entry name" value="MotA1"/>
    <property type="match status" value="1"/>
</dbReference>
<evidence type="ECO:0000256" key="8">
    <source>
        <dbReference type="ARBA" id="ARBA00022779"/>
    </source>
</evidence>
<keyword evidence="7 13" id="KW-0812">Transmembrane</keyword>
<keyword evidence="5" id="KW-0145">Chemotaxis</keyword>
<keyword evidence="17" id="KW-1185">Reference proteome</keyword>
<evidence type="ECO:0000256" key="6">
    <source>
        <dbReference type="ARBA" id="ARBA00022519"/>
    </source>
</evidence>
<dbReference type="InterPro" id="IPR046786">
    <property type="entry name" value="MotA_N"/>
</dbReference>
<evidence type="ECO:0000256" key="10">
    <source>
        <dbReference type="ARBA" id="ARBA00022989"/>
    </source>
</evidence>
<protein>
    <submittedName>
        <fullName evidence="16">Flagellar motor rotation protein MotA</fullName>
    </submittedName>
</protein>
<name>A0A0X8X8E7_HALHR</name>
<dbReference type="Proteomes" id="UP000218890">
    <property type="component" value="Chromosome"/>
</dbReference>
<evidence type="ECO:0000256" key="9">
    <source>
        <dbReference type="ARBA" id="ARBA00022781"/>
    </source>
</evidence>
<keyword evidence="4" id="KW-1003">Cell membrane</keyword>